<name>A0ABT8N880_9BACL</name>
<evidence type="ECO:0000313" key="17">
    <source>
        <dbReference type="EMBL" id="MDN7243934.1"/>
    </source>
</evidence>
<dbReference type="RefSeq" id="WP_301854499.1">
    <property type="nucleotide sequence ID" value="NZ_JAUJWU010000001.1"/>
</dbReference>
<dbReference type="InterPro" id="IPR023612">
    <property type="entry name" value="Peptidase_M4"/>
</dbReference>
<evidence type="ECO:0000256" key="9">
    <source>
        <dbReference type="ARBA" id="ARBA00022833"/>
    </source>
</evidence>
<dbReference type="SUPFAM" id="SSF55486">
    <property type="entry name" value="Metalloproteases ('zincins'), catalytic domain"/>
    <property type="match status" value="1"/>
</dbReference>
<dbReference type="CDD" id="cd09597">
    <property type="entry name" value="M4_TLP"/>
    <property type="match status" value="1"/>
</dbReference>
<proteinExistence type="inferred from homology"/>
<evidence type="ECO:0000256" key="5">
    <source>
        <dbReference type="ARBA" id="ARBA00022670"/>
    </source>
</evidence>
<dbReference type="InterPro" id="IPR050728">
    <property type="entry name" value="Zinc_Metalloprotease_M4"/>
</dbReference>
<organism evidence="17 18">
    <name type="scientific">Planococcus shenhongbingii</name>
    <dbReference type="NCBI Taxonomy" id="3058398"/>
    <lineage>
        <taxon>Bacteria</taxon>
        <taxon>Bacillati</taxon>
        <taxon>Bacillota</taxon>
        <taxon>Bacilli</taxon>
        <taxon>Bacillales</taxon>
        <taxon>Caryophanaceae</taxon>
        <taxon>Planococcus</taxon>
    </lineage>
</organism>
<evidence type="ECO:0000256" key="4">
    <source>
        <dbReference type="ARBA" id="ARBA00022525"/>
    </source>
</evidence>
<dbReference type="EC" id="3.4.24.-" evidence="12"/>
<dbReference type="PANTHER" id="PTHR33794:SF3">
    <property type="entry name" value="NEUTRAL PROTEASE B"/>
    <property type="match status" value="1"/>
</dbReference>
<comment type="cofactor">
    <cofactor evidence="1 12">
        <name>Zn(2+)</name>
        <dbReference type="ChEBI" id="CHEBI:29105"/>
    </cofactor>
</comment>
<reference evidence="17 18" key="1">
    <citation type="submission" date="2023-07" db="EMBL/GenBank/DDBJ databases">
        <title>Novel species in genus Planococcus.</title>
        <authorList>
            <person name="Ning S."/>
        </authorList>
    </citation>
    <scope>NUCLEOTIDE SEQUENCE [LARGE SCALE GENOMIC DNA]</scope>
    <source>
        <strain evidence="17 18">N017</strain>
    </source>
</reference>
<feature type="domain" description="Peptidase M4" evidence="13">
    <location>
        <begin position="242"/>
        <end position="382"/>
    </location>
</feature>
<evidence type="ECO:0000313" key="18">
    <source>
        <dbReference type="Proteomes" id="UP001172142"/>
    </source>
</evidence>
<dbReference type="InterPro" id="IPR013856">
    <property type="entry name" value="Peptidase_M4_domain"/>
</dbReference>
<evidence type="ECO:0000256" key="11">
    <source>
        <dbReference type="ARBA" id="ARBA00023049"/>
    </source>
</evidence>
<dbReference type="Pfam" id="PF03413">
    <property type="entry name" value="PepSY"/>
    <property type="match status" value="1"/>
</dbReference>
<comment type="caution">
    <text evidence="17">The sequence shown here is derived from an EMBL/GenBank/DDBJ whole genome shotgun (WGS) entry which is preliminary data.</text>
</comment>
<dbReference type="Gene3D" id="3.10.450.40">
    <property type="match status" value="1"/>
</dbReference>
<evidence type="ECO:0000259" key="14">
    <source>
        <dbReference type="Pfam" id="PF02868"/>
    </source>
</evidence>
<evidence type="ECO:0000259" key="15">
    <source>
        <dbReference type="Pfam" id="PF03413"/>
    </source>
</evidence>
<gene>
    <name evidence="17" type="ORF">QWY13_00420</name>
</gene>
<keyword evidence="8 12" id="KW-0378">Hydrolase</keyword>
<dbReference type="PRINTS" id="PR00730">
    <property type="entry name" value="THERMOLYSIN"/>
</dbReference>
<dbReference type="Pfam" id="PF07504">
    <property type="entry name" value="FTP"/>
    <property type="match status" value="1"/>
</dbReference>
<evidence type="ECO:0000256" key="2">
    <source>
        <dbReference type="ARBA" id="ARBA00004613"/>
    </source>
</evidence>
<keyword evidence="7 12" id="KW-0732">Signal</keyword>
<dbReference type="Proteomes" id="UP001172142">
    <property type="component" value="Unassembled WGS sequence"/>
</dbReference>
<sequence>MRKRNICSIGLSAALLFAASSSVYAAPDNATNEQVYVNPESDAPNFIAGSLTPSSQKEAVEIVYSYLEVKENLYGLAENESQQFKKISELKDELGMTNVKLQQMFNGIPVYGSVLSAHVNASGVLTSVSGEVVPDLTEADALKGGAVLTAAKASAIALGSLEKLLAEPPQILGEKKPELVIFMDGKAAKLAYHLQFEFLSPEPGNYHYFIDAQTGQVIEYYNQLHKAVALSIPEGTDSVSGGTGVLGDKKKVNTVLNSTGSYLVDRTRGKGIFTYNAANLTEVPGTLWLDRDDDYHAAFDGAAVDAHVYAGMTFDYFKKAHKRNSFDGKGAALISTVHYGKNYNNAFWSGTQMVYGDGDGKKFISLSGSLDVIAHELTHAVSQSTAGLIYWNDSGAINESMSDIFGVLVEDEYQKNPDWQIGEDIVTPDIAGDALRSLADPTANGLPDHYTKRYLGTEDFGGVHINSSITNKAAYLLANGGTHYNIKVQGIGNDKTGKIFYRTLTQYLTPTTKFRQLQASAVQAATDLYGADSKEVKSVKDAFAAVGLK</sequence>
<keyword evidence="4 12" id="KW-0964">Secreted</keyword>
<dbReference type="Gene3D" id="3.10.170.10">
    <property type="match status" value="1"/>
</dbReference>
<evidence type="ECO:0000256" key="3">
    <source>
        <dbReference type="ARBA" id="ARBA00009388"/>
    </source>
</evidence>
<evidence type="ECO:0000256" key="10">
    <source>
        <dbReference type="ARBA" id="ARBA00022837"/>
    </source>
</evidence>
<comment type="function">
    <text evidence="12">Extracellular zinc metalloprotease.</text>
</comment>
<evidence type="ECO:0000256" key="6">
    <source>
        <dbReference type="ARBA" id="ARBA00022723"/>
    </source>
</evidence>
<dbReference type="EMBL" id="JAUJWU010000001">
    <property type="protein sequence ID" value="MDN7243934.1"/>
    <property type="molecule type" value="Genomic_DNA"/>
</dbReference>
<feature type="chain" id="PRO_5045007866" description="Neutral metalloproteinase" evidence="12">
    <location>
        <begin position="26"/>
        <end position="549"/>
    </location>
</feature>
<dbReference type="PANTHER" id="PTHR33794">
    <property type="entry name" value="BACILLOLYSIN"/>
    <property type="match status" value="1"/>
</dbReference>
<keyword evidence="18" id="KW-1185">Reference proteome</keyword>
<evidence type="ECO:0000259" key="13">
    <source>
        <dbReference type="Pfam" id="PF01447"/>
    </source>
</evidence>
<keyword evidence="5 12" id="KW-0645">Protease</keyword>
<protein>
    <recommendedName>
        <fullName evidence="12">Neutral metalloproteinase</fullName>
        <ecNumber evidence="12">3.4.24.-</ecNumber>
    </recommendedName>
</protein>
<feature type="domain" description="Peptidase M4 C-terminal" evidence="14">
    <location>
        <begin position="386"/>
        <end position="547"/>
    </location>
</feature>
<keyword evidence="6" id="KW-0479">Metal-binding</keyword>
<dbReference type="InterPro" id="IPR001570">
    <property type="entry name" value="Peptidase_M4_C_domain"/>
</dbReference>
<evidence type="ECO:0000256" key="7">
    <source>
        <dbReference type="ARBA" id="ARBA00022729"/>
    </source>
</evidence>
<dbReference type="InterPro" id="IPR011096">
    <property type="entry name" value="FTP_domain"/>
</dbReference>
<dbReference type="InterPro" id="IPR027268">
    <property type="entry name" value="Peptidase_M4/M1_CTD_sf"/>
</dbReference>
<evidence type="ECO:0000256" key="12">
    <source>
        <dbReference type="RuleBase" id="RU366073"/>
    </source>
</evidence>
<dbReference type="InterPro" id="IPR025711">
    <property type="entry name" value="PepSY"/>
</dbReference>
<evidence type="ECO:0000256" key="8">
    <source>
        <dbReference type="ARBA" id="ARBA00022801"/>
    </source>
</evidence>
<feature type="domain" description="PepSY" evidence="15">
    <location>
        <begin position="149"/>
        <end position="220"/>
    </location>
</feature>
<evidence type="ECO:0000256" key="1">
    <source>
        <dbReference type="ARBA" id="ARBA00001947"/>
    </source>
</evidence>
<feature type="domain" description="FTP" evidence="16">
    <location>
        <begin position="83"/>
        <end position="132"/>
    </location>
</feature>
<dbReference type="Gene3D" id="1.10.390.10">
    <property type="entry name" value="Neutral Protease Domain 2"/>
    <property type="match status" value="1"/>
</dbReference>
<keyword evidence="11 12" id="KW-0482">Metalloprotease</keyword>
<accession>A0ABT8N880</accession>
<keyword evidence="10" id="KW-0106">Calcium</keyword>
<comment type="subcellular location">
    <subcellularLocation>
        <location evidence="2 12">Secreted</location>
    </subcellularLocation>
</comment>
<evidence type="ECO:0000259" key="16">
    <source>
        <dbReference type="Pfam" id="PF07504"/>
    </source>
</evidence>
<dbReference type="Pfam" id="PF01447">
    <property type="entry name" value="Peptidase_M4"/>
    <property type="match status" value="1"/>
</dbReference>
<comment type="similarity">
    <text evidence="3 12">Belongs to the peptidase M4 family.</text>
</comment>
<feature type="signal peptide" evidence="12">
    <location>
        <begin position="1"/>
        <end position="25"/>
    </location>
</feature>
<keyword evidence="9 12" id="KW-0862">Zinc</keyword>
<dbReference type="Gene3D" id="3.10.450.490">
    <property type="match status" value="1"/>
</dbReference>
<dbReference type="Pfam" id="PF02868">
    <property type="entry name" value="Peptidase_M4_C"/>
    <property type="match status" value="1"/>
</dbReference>